<comment type="caution">
    <text evidence="2">The sequence shown here is derived from an EMBL/GenBank/DDBJ whole genome shotgun (WGS) entry which is preliminary data.</text>
</comment>
<dbReference type="RefSeq" id="WP_198747475.1">
    <property type="nucleotide sequence ID" value="NZ_JAEHTE010000015.1"/>
</dbReference>
<gene>
    <name evidence="2" type="ORF">JEU22_14250</name>
</gene>
<keyword evidence="1" id="KW-0472">Membrane</keyword>
<dbReference type="AlphaFoldDB" id="A0A8I1EFE8"/>
<sequence>MSYANVAKVVGGIVAAGLIYAAGYVTSNVRGKKAREDLAKENERLRTKIRAYFSEVKAVNASMEAAMAEIAANPPSSIDELVAKLRQHGVLDVQIQRILAELDVQQATGKAA</sequence>
<dbReference type="Proteomes" id="UP000637061">
    <property type="component" value="Unassembled WGS sequence"/>
</dbReference>
<evidence type="ECO:0000256" key="1">
    <source>
        <dbReference type="SAM" id="Phobius"/>
    </source>
</evidence>
<dbReference type="EMBL" id="JAEHTE010000015">
    <property type="protein sequence ID" value="MBI6885072.1"/>
    <property type="molecule type" value="Genomic_DNA"/>
</dbReference>
<evidence type="ECO:0000313" key="3">
    <source>
        <dbReference type="Proteomes" id="UP000637061"/>
    </source>
</evidence>
<feature type="transmembrane region" description="Helical" evidence="1">
    <location>
        <begin position="6"/>
        <end position="25"/>
    </location>
</feature>
<keyword evidence="1" id="KW-1133">Transmembrane helix</keyword>
<proteinExistence type="predicted"/>
<reference evidence="2" key="1">
    <citation type="submission" date="2020-12" db="EMBL/GenBank/DDBJ databases">
        <title>Enhanced detection system for hospital associated transmission using whole genome sequencing surveillance.</title>
        <authorList>
            <person name="Harrison L.H."/>
            <person name="Van Tyne D."/>
            <person name="Marsh J.W."/>
            <person name="Griffith M.P."/>
            <person name="Snyder D.J."/>
            <person name="Cooper V.S."/>
            <person name="Mustapha M."/>
        </authorList>
    </citation>
    <scope>NUCLEOTIDE SEQUENCE</scope>
    <source>
        <strain evidence="2">PSB00042</strain>
    </source>
</reference>
<evidence type="ECO:0000313" key="2">
    <source>
        <dbReference type="EMBL" id="MBI6885072.1"/>
    </source>
</evidence>
<protein>
    <submittedName>
        <fullName evidence="2">Uncharacterized protein</fullName>
    </submittedName>
</protein>
<organism evidence="2 3">
    <name type="scientific">Pseudomonas putida</name>
    <name type="common">Arthrobacter siderocapsulatus</name>
    <dbReference type="NCBI Taxonomy" id="303"/>
    <lineage>
        <taxon>Bacteria</taxon>
        <taxon>Pseudomonadati</taxon>
        <taxon>Pseudomonadota</taxon>
        <taxon>Gammaproteobacteria</taxon>
        <taxon>Pseudomonadales</taxon>
        <taxon>Pseudomonadaceae</taxon>
        <taxon>Pseudomonas</taxon>
    </lineage>
</organism>
<keyword evidence="1" id="KW-0812">Transmembrane</keyword>
<accession>A0A8I1EFE8</accession>
<name>A0A8I1EFE8_PSEPU</name>